<accession>A0A6S7KLC6</accession>
<keyword evidence="2" id="KW-1185">Reference proteome</keyword>
<comment type="caution">
    <text evidence="1">The sequence shown here is derived from an EMBL/GenBank/DDBJ whole genome shotgun (WGS) entry which is preliminary data.</text>
</comment>
<dbReference type="AlphaFoldDB" id="A0A6S7KLC6"/>
<gene>
    <name evidence="1" type="ORF">PACLA_8A037073</name>
</gene>
<dbReference type="OrthoDB" id="10068764at2759"/>
<organism evidence="1 2">
    <name type="scientific">Paramuricea clavata</name>
    <name type="common">Red gorgonian</name>
    <name type="synonym">Violescent sea-whip</name>
    <dbReference type="NCBI Taxonomy" id="317549"/>
    <lineage>
        <taxon>Eukaryota</taxon>
        <taxon>Metazoa</taxon>
        <taxon>Cnidaria</taxon>
        <taxon>Anthozoa</taxon>
        <taxon>Octocorallia</taxon>
        <taxon>Malacalcyonacea</taxon>
        <taxon>Plexauridae</taxon>
        <taxon>Paramuricea</taxon>
    </lineage>
</organism>
<sequence>MASKFTPPPVFDEKKSWIDYKKEIKIWQALTDLPAKKQGPSLYLSLSRKAREAALEIDIEELKKDTGVQTILERLDKLYLQDTNQSAYIAYQNFESFKRPESMPIKEYLIRFEQLYTKIKDHNMTLPDGVLAYRVLNSANLNQEEIKLR</sequence>
<protein>
    <submittedName>
        <fullName evidence="1">Uncharacterized protein</fullName>
    </submittedName>
</protein>
<dbReference type="EMBL" id="CACRXK020032918">
    <property type="protein sequence ID" value="CAB4043694.1"/>
    <property type="molecule type" value="Genomic_DNA"/>
</dbReference>
<proteinExistence type="predicted"/>
<name>A0A6S7KLC6_PARCT</name>
<evidence type="ECO:0000313" key="1">
    <source>
        <dbReference type="EMBL" id="CAB4043694.1"/>
    </source>
</evidence>
<reference evidence="1" key="1">
    <citation type="submission" date="2020-04" db="EMBL/GenBank/DDBJ databases">
        <authorList>
            <person name="Alioto T."/>
            <person name="Alioto T."/>
            <person name="Gomez Garrido J."/>
        </authorList>
    </citation>
    <scope>NUCLEOTIDE SEQUENCE</scope>
    <source>
        <strain evidence="1">A484AB</strain>
    </source>
</reference>
<evidence type="ECO:0000313" key="2">
    <source>
        <dbReference type="Proteomes" id="UP001152795"/>
    </source>
</evidence>
<dbReference type="Proteomes" id="UP001152795">
    <property type="component" value="Unassembled WGS sequence"/>
</dbReference>